<evidence type="ECO:0008006" key="4">
    <source>
        <dbReference type="Google" id="ProtNLM"/>
    </source>
</evidence>
<organism evidence="2 3">
    <name type="scientific">Halomonas kalidii</name>
    <dbReference type="NCBI Taxonomy" id="3043293"/>
    <lineage>
        <taxon>Bacteria</taxon>
        <taxon>Pseudomonadati</taxon>
        <taxon>Pseudomonadota</taxon>
        <taxon>Gammaproteobacteria</taxon>
        <taxon>Oceanospirillales</taxon>
        <taxon>Halomonadaceae</taxon>
        <taxon>Halomonas</taxon>
    </lineage>
</organism>
<dbReference type="InterPro" id="IPR011010">
    <property type="entry name" value="DNA_brk_join_enz"/>
</dbReference>
<comment type="caution">
    <text evidence="2">The sequence shown here is derived from an EMBL/GenBank/DDBJ whole genome shotgun (WGS) entry which is preliminary data.</text>
</comment>
<evidence type="ECO:0000313" key="3">
    <source>
        <dbReference type="Proteomes" id="UP001244242"/>
    </source>
</evidence>
<sequence>MTKRIWYPLLDELGLSKRRPYQARHTAATLWLVAGENPEWIVRQMGHTTTEILFRVYARYVPSLTETSFAPS</sequence>
<name>A0ABT6VG36_9GAMM</name>
<reference evidence="2 3" key="1">
    <citation type="submission" date="2023-04" db="EMBL/GenBank/DDBJ databases">
        <title>Halomonas strains isolated from rhizosphere soil.</title>
        <authorList>
            <person name="Xu L."/>
            <person name="Sun J.-Q."/>
        </authorList>
    </citation>
    <scope>NUCLEOTIDE SEQUENCE [LARGE SCALE GENOMIC DNA]</scope>
    <source>
        <strain evidence="2 3">LN1S58</strain>
    </source>
</reference>
<dbReference type="InterPro" id="IPR013762">
    <property type="entry name" value="Integrase-like_cat_sf"/>
</dbReference>
<evidence type="ECO:0000256" key="1">
    <source>
        <dbReference type="ARBA" id="ARBA00023172"/>
    </source>
</evidence>
<dbReference type="SUPFAM" id="SSF56349">
    <property type="entry name" value="DNA breaking-rejoining enzymes"/>
    <property type="match status" value="1"/>
</dbReference>
<protein>
    <recommendedName>
        <fullName evidence="4">Tyr recombinase domain-containing protein</fullName>
    </recommendedName>
</protein>
<keyword evidence="3" id="KW-1185">Reference proteome</keyword>
<dbReference type="RefSeq" id="WP_282719741.1">
    <property type="nucleotide sequence ID" value="NZ_JASCQO010000004.1"/>
</dbReference>
<dbReference type="EMBL" id="JASCQO010000004">
    <property type="protein sequence ID" value="MDI5932207.1"/>
    <property type="molecule type" value="Genomic_DNA"/>
</dbReference>
<evidence type="ECO:0000313" key="2">
    <source>
        <dbReference type="EMBL" id="MDI5932207.1"/>
    </source>
</evidence>
<dbReference type="Gene3D" id="1.10.443.10">
    <property type="entry name" value="Intergrase catalytic core"/>
    <property type="match status" value="1"/>
</dbReference>
<proteinExistence type="predicted"/>
<keyword evidence="1" id="KW-0233">DNA recombination</keyword>
<accession>A0ABT6VG36</accession>
<gene>
    <name evidence="2" type="ORF">QLQ84_00210</name>
</gene>
<dbReference type="Proteomes" id="UP001244242">
    <property type="component" value="Unassembled WGS sequence"/>
</dbReference>